<name>A0AAD5JZ98_9FUNG</name>
<keyword evidence="2" id="KW-1133">Transmembrane helix</keyword>
<reference evidence="3" key="1">
    <citation type="journal article" date="2022" name="IScience">
        <title>Evolution of zygomycete secretomes and the origins of terrestrial fungal ecologies.</title>
        <authorList>
            <person name="Chang Y."/>
            <person name="Wang Y."/>
            <person name="Mondo S."/>
            <person name="Ahrendt S."/>
            <person name="Andreopoulos W."/>
            <person name="Barry K."/>
            <person name="Beard J."/>
            <person name="Benny G.L."/>
            <person name="Blankenship S."/>
            <person name="Bonito G."/>
            <person name="Cuomo C."/>
            <person name="Desiro A."/>
            <person name="Gervers K.A."/>
            <person name="Hundley H."/>
            <person name="Kuo A."/>
            <person name="LaButti K."/>
            <person name="Lang B.F."/>
            <person name="Lipzen A."/>
            <person name="O'Donnell K."/>
            <person name="Pangilinan J."/>
            <person name="Reynolds N."/>
            <person name="Sandor L."/>
            <person name="Smith M.E."/>
            <person name="Tsang A."/>
            <person name="Grigoriev I.V."/>
            <person name="Stajich J.E."/>
            <person name="Spatafora J.W."/>
        </authorList>
    </citation>
    <scope>NUCLEOTIDE SEQUENCE</scope>
    <source>
        <strain evidence="3">RSA 2281</strain>
    </source>
</reference>
<feature type="transmembrane region" description="Helical" evidence="2">
    <location>
        <begin position="87"/>
        <end position="111"/>
    </location>
</feature>
<proteinExistence type="predicted"/>
<organism evidence="3 4">
    <name type="scientific">Phascolomyces articulosus</name>
    <dbReference type="NCBI Taxonomy" id="60185"/>
    <lineage>
        <taxon>Eukaryota</taxon>
        <taxon>Fungi</taxon>
        <taxon>Fungi incertae sedis</taxon>
        <taxon>Mucoromycota</taxon>
        <taxon>Mucoromycotina</taxon>
        <taxon>Mucoromycetes</taxon>
        <taxon>Mucorales</taxon>
        <taxon>Lichtheimiaceae</taxon>
        <taxon>Phascolomyces</taxon>
    </lineage>
</organism>
<protein>
    <submittedName>
        <fullName evidence="3">Uncharacterized protein</fullName>
    </submittedName>
</protein>
<accession>A0AAD5JZ98</accession>
<keyword evidence="4" id="KW-1185">Reference proteome</keyword>
<evidence type="ECO:0000313" key="4">
    <source>
        <dbReference type="Proteomes" id="UP001209540"/>
    </source>
</evidence>
<feature type="compositionally biased region" description="Pro residues" evidence="1">
    <location>
        <begin position="10"/>
        <end position="23"/>
    </location>
</feature>
<dbReference type="EMBL" id="JAIXMP010000015">
    <property type="protein sequence ID" value="KAI9261526.1"/>
    <property type="molecule type" value="Genomic_DNA"/>
</dbReference>
<gene>
    <name evidence="3" type="ORF">BDA99DRAFT_572447</name>
</gene>
<keyword evidence="2" id="KW-0472">Membrane</keyword>
<evidence type="ECO:0000256" key="1">
    <source>
        <dbReference type="SAM" id="MobiDB-lite"/>
    </source>
</evidence>
<evidence type="ECO:0000313" key="3">
    <source>
        <dbReference type="EMBL" id="KAI9261526.1"/>
    </source>
</evidence>
<dbReference type="AlphaFoldDB" id="A0AAD5JZ98"/>
<comment type="caution">
    <text evidence="3">The sequence shown here is derived from an EMBL/GenBank/DDBJ whole genome shotgun (WGS) entry which is preliminary data.</text>
</comment>
<evidence type="ECO:0000256" key="2">
    <source>
        <dbReference type="SAM" id="Phobius"/>
    </source>
</evidence>
<dbReference type="Proteomes" id="UP001209540">
    <property type="component" value="Unassembled WGS sequence"/>
</dbReference>
<reference evidence="3" key="2">
    <citation type="submission" date="2023-02" db="EMBL/GenBank/DDBJ databases">
        <authorList>
            <consortium name="DOE Joint Genome Institute"/>
            <person name="Mondo S.J."/>
            <person name="Chang Y."/>
            <person name="Wang Y."/>
            <person name="Ahrendt S."/>
            <person name="Andreopoulos W."/>
            <person name="Barry K."/>
            <person name="Beard J."/>
            <person name="Benny G.L."/>
            <person name="Blankenship S."/>
            <person name="Bonito G."/>
            <person name="Cuomo C."/>
            <person name="Desiro A."/>
            <person name="Gervers K.A."/>
            <person name="Hundley H."/>
            <person name="Kuo A."/>
            <person name="LaButti K."/>
            <person name="Lang B.F."/>
            <person name="Lipzen A."/>
            <person name="O'Donnell K."/>
            <person name="Pangilinan J."/>
            <person name="Reynolds N."/>
            <person name="Sandor L."/>
            <person name="Smith M.W."/>
            <person name="Tsang A."/>
            <person name="Grigoriev I.V."/>
            <person name="Stajich J.E."/>
            <person name="Spatafora J.W."/>
        </authorList>
    </citation>
    <scope>NUCLEOTIDE SEQUENCE</scope>
    <source>
        <strain evidence="3">RSA 2281</strain>
    </source>
</reference>
<sequence>MSMAKVAALPPSPPSSFTPPQPQPQQQRHYNYESYHSDTYDLYLYYRQQQQQIQLGEQFVLQMRFSRLSVRASAWDMDVVDAVHNNWILFIFLIYFDTLLLIPLFIPAVLLDTHYRFLFLFLFFVSF</sequence>
<keyword evidence="2" id="KW-0812">Transmembrane</keyword>
<feature type="region of interest" description="Disordered" evidence="1">
    <location>
        <begin position="1"/>
        <end position="28"/>
    </location>
</feature>